<dbReference type="Pfam" id="PF14222">
    <property type="entry name" value="MOR2-PAG1_N"/>
    <property type="match status" value="1"/>
</dbReference>
<dbReference type="OrthoDB" id="6287725at2759"/>
<dbReference type="PANTHER" id="PTHR12295:SF30">
    <property type="entry name" value="PROTEIN FURRY"/>
    <property type="match status" value="1"/>
</dbReference>
<evidence type="ECO:0000313" key="4">
    <source>
        <dbReference type="EMBL" id="KAJ5070142.1"/>
    </source>
</evidence>
<keyword evidence="5" id="KW-1185">Reference proteome</keyword>
<evidence type="ECO:0000256" key="1">
    <source>
        <dbReference type="SAM" id="MobiDB-lite"/>
    </source>
</evidence>
<dbReference type="EMBL" id="JAPDFW010000098">
    <property type="protein sequence ID" value="KAJ5070142.1"/>
    <property type="molecule type" value="Genomic_DNA"/>
</dbReference>
<protein>
    <submittedName>
        <fullName evidence="4">Protein furry</fullName>
    </submittedName>
</protein>
<name>A0A9Q0LC37_ANAIG</name>
<dbReference type="Proteomes" id="UP001149090">
    <property type="component" value="Unassembled WGS sequence"/>
</dbReference>
<feature type="domain" description="Cell morphogenesis protein N-terminal" evidence="2">
    <location>
        <begin position="127"/>
        <end position="601"/>
    </location>
</feature>
<dbReference type="InterPro" id="IPR039867">
    <property type="entry name" value="Furry/Tao3/Mor2"/>
</dbReference>
<dbReference type="InterPro" id="IPR025614">
    <property type="entry name" value="Cell_morpho_N"/>
</dbReference>
<dbReference type="Pfam" id="PF14228">
    <property type="entry name" value="MOR2-PAG1_mid"/>
    <property type="match status" value="2"/>
</dbReference>
<evidence type="ECO:0000259" key="3">
    <source>
        <dbReference type="Pfam" id="PF14228"/>
    </source>
</evidence>
<dbReference type="InterPro" id="IPR016024">
    <property type="entry name" value="ARM-type_fold"/>
</dbReference>
<dbReference type="PANTHER" id="PTHR12295">
    <property type="entry name" value="FURRY-RELATED"/>
    <property type="match status" value="1"/>
</dbReference>
<dbReference type="GO" id="GO:0000902">
    <property type="term" value="P:cell morphogenesis"/>
    <property type="evidence" value="ECO:0007669"/>
    <property type="project" value="InterPro"/>
</dbReference>
<feature type="domain" description="Cell morphogenesis central region" evidence="3">
    <location>
        <begin position="730"/>
        <end position="1153"/>
    </location>
</feature>
<dbReference type="InterPro" id="IPR029473">
    <property type="entry name" value="MOR2-PAG1_mid"/>
</dbReference>
<evidence type="ECO:0000259" key="2">
    <source>
        <dbReference type="Pfam" id="PF14222"/>
    </source>
</evidence>
<feature type="region of interest" description="Disordered" evidence="1">
    <location>
        <begin position="1464"/>
        <end position="1519"/>
    </location>
</feature>
<reference evidence="4" key="1">
    <citation type="submission" date="2022-10" db="EMBL/GenBank/DDBJ databases">
        <title>Novel sulphate-reducing endosymbionts in the free-living metamonad Anaeramoeba.</title>
        <authorList>
            <person name="Jerlstrom-Hultqvist J."/>
            <person name="Cepicka I."/>
            <person name="Gallot-Lavallee L."/>
            <person name="Salas-Leiva D."/>
            <person name="Curtis B.A."/>
            <person name="Zahonova K."/>
            <person name="Pipaliya S."/>
            <person name="Dacks J."/>
            <person name="Roger A.J."/>
        </authorList>
    </citation>
    <scope>NUCLEOTIDE SEQUENCE</scope>
    <source>
        <strain evidence="4">BMAN</strain>
    </source>
</reference>
<dbReference type="GO" id="GO:0030427">
    <property type="term" value="C:site of polarized growth"/>
    <property type="evidence" value="ECO:0007669"/>
    <property type="project" value="TreeGrafter"/>
</dbReference>
<feature type="compositionally biased region" description="Basic and acidic residues" evidence="1">
    <location>
        <begin position="1477"/>
        <end position="1519"/>
    </location>
</feature>
<evidence type="ECO:0000313" key="5">
    <source>
        <dbReference type="Proteomes" id="UP001149090"/>
    </source>
</evidence>
<proteinExistence type="predicted"/>
<comment type="caution">
    <text evidence="4">The sequence shown here is derived from an EMBL/GenBank/DDBJ whole genome shotgun (WGS) entry which is preliminary data.</text>
</comment>
<feature type="domain" description="Cell morphogenesis central region" evidence="3">
    <location>
        <begin position="1162"/>
        <end position="1434"/>
    </location>
</feature>
<sequence length="1519" mass="177912">MDVRESSHYIIQSIFTQFTSIAKSLIQNLSKMNKERKPYYTTIQNHLEFQRCIDSLSNLGKNCIENIMTGIITWREEILGTPNETNETNDKKKLKKPKTKLHTVDISFLNNLGIGNSKLSQIIVITETIFSVASLRVLKYTQQTLSNKLLDKIIKVPLSQLIDFESEQQQITEPKDLIDQQKLNELCEELIGELSKQNIKSVVKIFFTGQETKTITPTMAQIQHIKLTNKDQVTVDFNAHFVESFLNVLKKLDRRSKRKLARCGAKIFQKFIDNNYFRDFDFTDWFLNIRNLYNMTAQLGEKASELQHYLPLQTALLCCSDKAFFFEKHKEFIELSLKSLKNKSIRFVSLECVSNFLRFYMTKFVDPNPERVAKNIEKIALTIFSFNRKMTFNVFSPSISATPDEMILFISDWKLSYAMNFIIFKLIESDNSEWVLIGVRTFFALLEKNPQKQSNRRISDPTTLESFVQTCQEKLEKVFTYYDNQVGNFIQSAPQLKSPIEPILKEKSKEIDILIYAIKSIPRVLPFPNKLLEMISKYTIHFDQNLSSISFEAMKRIIANQSEIRLDLLNAFGKFILQIPDNFVSIIQSSLQKLLELILLWVNILKQSKPNTFLHLNSQEFSNNSSQLILSKIYEKKPVFRNDEETIDSSHKESIDSLSQSQFPQINSQNDIDNENIRQIEKQSDNDGNDQILENFKNGMDDQIQMNIKEKSSSKNLNKILDFTSFFPEVSRLESVLLVFLSSTDPKVRRYSLQNLENIRKLVTCHQTIYPEFFQQESLTAKINSVRVIQIFEESRSRVTQNIYHPNKLMTREELLKPKRFLSQNHNLEEFICGSKTQDKFKWTIYLCQLLKRLTISKQHICSLTFKEIFSRLKSINDAISSKIQQRKKLGLITKQIEKFICYSMIAASIAHPSYVSIEDCKLFFRILSPFFLHKTEMLCNGFSQSNEKIFPNLISGFDPLIQQILNEKEKKGKKHKNRELTHICIIYRTFADLLEQESFEDTPFFQTHFLKIIQKISSYVDSPALVDSTDILILRYHLALFVSRYSSLMELSDRLIDRNDRRFLWKLFAKYCGLGDQTVINQMKAKLTLFLREHHRDPQQKESIRKNFEEQSVSVQFACLKAMSSLLYGEFFDDQINQVVDTVFTHIFELLHSQNKSIQSIGTISMRKFLTRNLGKLFPIYFEQSYSIDTKKASAFTISLVEAFIRDEVDVSISEALVLVLYKLGYYDQLIRKSISDLLKYLSIKLNKSGQNLPVILSQFYTIQENYRDSQFKLSALLASRYPELAYRMFGEFSKRYWQVNRQIKVDPTKIHLIEENKSILLRLLTPWLKKMVCNNEDEVIAKNFTEVLESLFKITSRDSNKHSILIQKTWGAITYHSSNLGICFRFLVYKGIILSQISKNDFRSFWVFMKQISVYIYRESGSKIVQYFFKKLQLLTHKKKFLQQQELDQNFIAEKSPQIQEKKLDNKQNLTNGEKTNKNDKIIKTEDEQNEKENENEKNEKNENEKEKNENENENEK</sequence>
<accession>A0A9Q0LC37</accession>
<organism evidence="4 5">
    <name type="scientific">Anaeramoeba ignava</name>
    <name type="common">Anaerobic marine amoeba</name>
    <dbReference type="NCBI Taxonomy" id="1746090"/>
    <lineage>
        <taxon>Eukaryota</taxon>
        <taxon>Metamonada</taxon>
        <taxon>Anaeramoebidae</taxon>
        <taxon>Anaeramoeba</taxon>
    </lineage>
</organism>
<dbReference type="GO" id="GO:0005938">
    <property type="term" value="C:cell cortex"/>
    <property type="evidence" value="ECO:0007669"/>
    <property type="project" value="TreeGrafter"/>
</dbReference>
<gene>
    <name evidence="4" type="ORF">M0811_11171</name>
</gene>
<dbReference type="SUPFAM" id="SSF48371">
    <property type="entry name" value="ARM repeat"/>
    <property type="match status" value="1"/>
</dbReference>